<keyword evidence="3" id="KW-0833">Ubl conjugation pathway</keyword>
<feature type="region of interest" description="Disordered" evidence="4">
    <location>
        <begin position="1"/>
        <end position="23"/>
    </location>
</feature>
<evidence type="ECO:0000313" key="6">
    <source>
        <dbReference type="EMBL" id="GJN34706.1"/>
    </source>
</evidence>
<reference evidence="6" key="1">
    <citation type="journal article" date="2018" name="DNA Res.">
        <title>Multiple hybrid de novo genome assembly of finger millet, an orphan allotetraploid crop.</title>
        <authorList>
            <person name="Hatakeyama M."/>
            <person name="Aluri S."/>
            <person name="Balachadran M.T."/>
            <person name="Sivarajan S.R."/>
            <person name="Patrignani A."/>
            <person name="Gruter S."/>
            <person name="Poveda L."/>
            <person name="Shimizu-Inatsugi R."/>
            <person name="Baeten J."/>
            <person name="Francoijs K.J."/>
            <person name="Nataraja K.N."/>
            <person name="Reddy Y.A.N."/>
            <person name="Phadnis S."/>
            <person name="Ravikumar R.L."/>
            <person name="Schlapbach R."/>
            <person name="Sreeman S.M."/>
            <person name="Shimizu K.K."/>
        </authorList>
    </citation>
    <scope>NUCLEOTIDE SEQUENCE</scope>
</reference>
<dbReference type="InterPro" id="IPR000719">
    <property type="entry name" value="Prot_kinase_dom"/>
</dbReference>
<dbReference type="Gene3D" id="3.30.200.20">
    <property type="entry name" value="Phosphorylase Kinase, domain 1"/>
    <property type="match status" value="2"/>
</dbReference>
<dbReference type="InterPro" id="IPR011009">
    <property type="entry name" value="Kinase-like_dom_sf"/>
</dbReference>
<evidence type="ECO:0000256" key="1">
    <source>
        <dbReference type="ARBA" id="ARBA00000900"/>
    </source>
</evidence>
<organism evidence="6 7">
    <name type="scientific">Eleusine coracana subsp. coracana</name>
    <dbReference type="NCBI Taxonomy" id="191504"/>
    <lineage>
        <taxon>Eukaryota</taxon>
        <taxon>Viridiplantae</taxon>
        <taxon>Streptophyta</taxon>
        <taxon>Embryophyta</taxon>
        <taxon>Tracheophyta</taxon>
        <taxon>Spermatophyta</taxon>
        <taxon>Magnoliopsida</taxon>
        <taxon>Liliopsida</taxon>
        <taxon>Poales</taxon>
        <taxon>Poaceae</taxon>
        <taxon>PACMAD clade</taxon>
        <taxon>Chloridoideae</taxon>
        <taxon>Cynodonteae</taxon>
        <taxon>Eleusininae</taxon>
        <taxon>Eleusine</taxon>
    </lineage>
</organism>
<dbReference type="InterPro" id="IPR051348">
    <property type="entry name" value="U-box_ubiquitin_ligases"/>
</dbReference>
<dbReference type="Gene3D" id="1.10.510.10">
    <property type="entry name" value="Transferase(Phosphotransferase) domain 1"/>
    <property type="match status" value="1"/>
</dbReference>
<dbReference type="Gene3D" id="3.30.40.10">
    <property type="entry name" value="Zinc/RING finger domain, C3HC4 (zinc finger)"/>
    <property type="match status" value="1"/>
</dbReference>
<protein>
    <recommendedName>
        <fullName evidence="2">RING-type E3 ubiquitin transferase</fullName>
        <ecNumber evidence="2">2.3.2.27</ecNumber>
    </recommendedName>
</protein>
<dbReference type="EC" id="2.3.2.27" evidence="2"/>
<dbReference type="Proteomes" id="UP001054889">
    <property type="component" value="Unassembled WGS sequence"/>
</dbReference>
<dbReference type="Pfam" id="PF00069">
    <property type="entry name" value="Pkinase"/>
    <property type="match status" value="1"/>
</dbReference>
<dbReference type="SUPFAM" id="SSF52402">
    <property type="entry name" value="Adenine nucleotide alpha hydrolases-like"/>
    <property type="match status" value="1"/>
</dbReference>
<dbReference type="InterPro" id="IPR008271">
    <property type="entry name" value="Ser/Thr_kinase_AS"/>
</dbReference>
<evidence type="ECO:0000259" key="5">
    <source>
        <dbReference type="PROSITE" id="PS50011"/>
    </source>
</evidence>
<sequence>MASPTAGSSSPRADDSPEPSLPGEKVYVAVGEEVSESKATLLWALHKFHKGAGSSFVLLHVCSPSKFLAGMGARTPAAQAEHGLTAYKEMQLQRITDSLDQYLLLCAQEKINAEKLVVESDDVAQGLVDLISEYRVTALVMGAAADKLYTKKMNIPKSKKARVVQQQADPSCKIWFICKGTLIYHRILYLYFLDTRKAVPVGHDDMQEWEKNPGFTQSSTEKSEILSERWCIANTWLHKSIVKPQIERTISDPSYSSLKVEILSKARHPNVITLMGACKDAQAIVYEYMPNGSLDDRLACKDNSKPLNWQLRAHIASNICSALMFLHSNKPHNIVHSDLKGSNILLDGNNVAKLSGFGVCQMLTNEFKATTTLYRHTHPKGSFVYIDPEYLISGDLTPLSDVYSFGIILLRLLTGRSGLGLLKEVQQAVERGCLKAILDSSAGEWPPMYAEQLAQDVMREPLIAADGFTYEAEAIQEWLNSGHLGGKVLYKFADEKEKEVHRCRETEAMVQMLSQYKSLCSKRKVSAHYITHDDVVAGVVNLIKKLKIKRIVIGSSNDHVKHSTGSVGYGASPDTLASIHELCDESDDGYTTPPSDFVDDITDLEKVIEMDDSDQLVTEEETLTEGSIDDSMAYEEEISAEEADRSDEIQSFRNVTEKAEKIMAKIEKLQKKLKELQEGSHNDGERSISPRERAPSPKRKTILSQPRYPELPIPEHIAQFSMSQIGKATDNFNSRNFIGGGGYGPVYKGILGGKTVAIKLLRPHGSQGFPEYQQEVTSFVHNSLKKYIIESRSLGQLIKFLEEAYNLLDNGTSVPAYVSQEGHTQLTEKLQCRALSDSGDIHTRVTYI</sequence>
<evidence type="ECO:0000313" key="7">
    <source>
        <dbReference type="Proteomes" id="UP001054889"/>
    </source>
</evidence>
<feature type="compositionally biased region" description="Basic and acidic residues" evidence="4">
    <location>
        <begin position="676"/>
        <end position="695"/>
    </location>
</feature>
<feature type="domain" description="Protein kinase" evidence="5">
    <location>
        <begin position="149"/>
        <end position="479"/>
    </location>
</feature>
<reference evidence="6" key="2">
    <citation type="submission" date="2021-12" db="EMBL/GenBank/DDBJ databases">
        <title>Resequencing data analysis of finger millet.</title>
        <authorList>
            <person name="Hatakeyama M."/>
            <person name="Aluri S."/>
            <person name="Balachadran M.T."/>
            <person name="Sivarajan S.R."/>
            <person name="Poveda L."/>
            <person name="Shimizu-Inatsugi R."/>
            <person name="Schlapbach R."/>
            <person name="Sreeman S.M."/>
            <person name="Shimizu K.K."/>
        </authorList>
    </citation>
    <scope>NUCLEOTIDE SEQUENCE</scope>
</reference>
<evidence type="ECO:0000256" key="4">
    <source>
        <dbReference type="SAM" id="MobiDB-lite"/>
    </source>
</evidence>
<dbReference type="PANTHER" id="PTHR45647">
    <property type="entry name" value="OS02G0152300 PROTEIN"/>
    <property type="match status" value="1"/>
</dbReference>
<name>A0AAV5FI53_ELECO</name>
<dbReference type="SUPFAM" id="SSF56112">
    <property type="entry name" value="Protein kinase-like (PK-like)"/>
    <property type="match status" value="2"/>
</dbReference>
<dbReference type="PROSITE" id="PS50011">
    <property type="entry name" value="PROTEIN_KINASE_DOM"/>
    <property type="match status" value="1"/>
</dbReference>
<dbReference type="InterPro" id="IPR006016">
    <property type="entry name" value="UspA"/>
</dbReference>
<keyword evidence="7" id="KW-1185">Reference proteome</keyword>
<proteinExistence type="predicted"/>
<dbReference type="InterPro" id="IPR013083">
    <property type="entry name" value="Znf_RING/FYVE/PHD"/>
</dbReference>
<feature type="compositionally biased region" description="Acidic residues" evidence="4">
    <location>
        <begin position="610"/>
        <end position="623"/>
    </location>
</feature>
<dbReference type="Pfam" id="PF00582">
    <property type="entry name" value="Usp"/>
    <property type="match status" value="1"/>
</dbReference>
<feature type="region of interest" description="Disordered" evidence="4">
    <location>
        <begin position="609"/>
        <end position="632"/>
    </location>
</feature>
<dbReference type="GO" id="GO:0005524">
    <property type="term" value="F:ATP binding"/>
    <property type="evidence" value="ECO:0007669"/>
    <property type="project" value="InterPro"/>
</dbReference>
<feature type="compositionally biased region" description="Polar residues" evidence="4">
    <location>
        <begin position="1"/>
        <end position="11"/>
    </location>
</feature>
<dbReference type="Gene3D" id="3.40.50.620">
    <property type="entry name" value="HUPs"/>
    <property type="match status" value="1"/>
</dbReference>
<dbReference type="AlphaFoldDB" id="A0AAV5FI53"/>
<dbReference type="EMBL" id="BQKI01000085">
    <property type="protein sequence ID" value="GJN34706.1"/>
    <property type="molecule type" value="Genomic_DNA"/>
</dbReference>
<accession>A0AAV5FI53</accession>
<comment type="catalytic activity">
    <reaction evidence="1">
        <text>S-ubiquitinyl-[E2 ubiquitin-conjugating enzyme]-L-cysteine + [acceptor protein]-L-lysine = [E2 ubiquitin-conjugating enzyme]-L-cysteine + N(6)-ubiquitinyl-[acceptor protein]-L-lysine.</text>
        <dbReference type="EC" id="2.3.2.27"/>
    </reaction>
</comment>
<evidence type="ECO:0000256" key="2">
    <source>
        <dbReference type="ARBA" id="ARBA00012483"/>
    </source>
</evidence>
<dbReference type="GO" id="GO:0004672">
    <property type="term" value="F:protein kinase activity"/>
    <property type="evidence" value="ECO:0007669"/>
    <property type="project" value="InterPro"/>
</dbReference>
<comment type="caution">
    <text evidence="6">The sequence shown here is derived from an EMBL/GenBank/DDBJ whole genome shotgun (WGS) entry which is preliminary data.</text>
</comment>
<dbReference type="SUPFAM" id="SSF57850">
    <property type="entry name" value="RING/U-box"/>
    <property type="match status" value="1"/>
</dbReference>
<dbReference type="InterPro" id="IPR014729">
    <property type="entry name" value="Rossmann-like_a/b/a_fold"/>
</dbReference>
<dbReference type="GO" id="GO:0061630">
    <property type="term" value="F:ubiquitin protein ligase activity"/>
    <property type="evidence" value="ECO:0007669"/>
    <property type="project" value="UniProtKB-EC"/>
</dbReference>
<dbReference type="CDD" id="cd01989">
    <property type="entry name" value="USP_STK_Ubox_N"/>
    <property type="match status" value="1"/>
</dbReference>
<feature type="region of interest" description="Disordered" evidence="4">
    <location>
        <begin position="676"/>
        <end position="704"/>
    </location>
</feature>
<dbReference type="PANTHER" id="PTHR45647:SF131">
    <property type="entry name" value="RING-TYPE E3 UBIQUITIN TRANSFERASE"/>
    <property type="match status" value="1"/>
</dbReference>
<gene>
    <name evidence="6" type="primary">gb23394</name>
    <name evidence="6" type="ORF">PR202_gb23394</name>
</gene>
<dbReference type="SMART" id="SM00220">
    <property type="entry name" value="S_TKc"/>
    <property type="match status" value="1"/>
</dbReference>
<evidence type="ECO:0000256" key="3">
    <source>
        <dbReference type="ARBA" id="ARBA00022786"/>
    </source>
</evidence>
<dbReference type="PROSITE" id="PS00108">
    <property type="entry name" value="PROTEIN_KINASE_ST"/>
    <property type="match status" value="1"/>
</dbReference>